<evidence type="ECO:0000256" key="3">
    <source>
        <dbReference type="ARBA" id="ARBA00022692"/>
    </source>
</evidence>
<dbReference type="InterPro" id="IPR028325">
    <property type="entry name" value="VG_K_chnl"/>
</dbReference>
<evidence type="ECO:0000313" key="10">
    <source>
        <dbReference type="EMBL" id="WAB80400.1"/>
    </source>
</evidence>
<dbReference type="GO" id="GO:0005249">
    <property type="term" value="F:voltage-gated potassium channel activity"/>
    <property type="evidence" value="ECO:0007669"/>
    <property type="project" value="InterPro"/>
</dbReference>
<dbReference type="RefSeq" id="WP_267780067.1">
    <property type="nucleotide sequence ID" value="NZ_CP113089.1"/>
</dbReference>
<proteinExistence type="predicted"/>
<keyword evidence="5" id="KW-0406">Ion transport</keyword>
<feature type="domain" description="Potassium channel" evidence="9">
    <location>
        <begin position="134"/>
        <end position="208"/>
    </location>
</feature>
<keyword evidence="11" id="KW-1185">Reference proteome</keyword>
<dbReference type="GO" id="GO:0008076">
    <property type="term" value="C:voltage-gated potassium channel complex"/>
    <property type="evidence" value="ECO:0007669"/>
    <property type="project" value="InterPro"/>
</dbReference>
<feature type="transmembrane region" description="Helical" evidence="8">
    <location>
        <begin position="155"/>
        <end position="172"/>
    </location>
</feature>
<organism evidence="10 11">
    <name type="scientific">Microcella daejeonensis</name>
    <dbReference type="NCBI Taxonomy" id="2994971"/>
    <lineage>
        <taxon>Bacteria</taxon>
        <taxon>Bacillati</taxon>
        <taxon>Actinomycetota</taxon>
        <taxon>Actinomycetes</taxon>
        <taxon>Micrococcales</taxon>
        <taxon>Microbacteriaceae</taxon>
        <taxon>Microcella</taxon>
    </lineage>
</organism>
<evidence type="ECO:0000256" key="4">
    <source>
        <dbReference type="ARBA" id="ARBA00022989"/>
    </source>
</evidence>
<evidence type="ECO:0000256" key="8">
    <source>
        <dbReference type="SAM" id="Phobius"/>
    </source>
</evidence>
<dbReference type="Gene3D" id="1.10.287.70">
    <property type="match status" value="1"/>
</dbReference>
<protein>
    <submittedName>
        <fullName evidence="10">Ion channel</fullName>
    </submittedName>
</protein>
<feature type="transmembrane region" description="Helical" evidence="8">
    <location>
        <begin position="18"/>
        <end position="37"/>
    </location>
</feature>
<dbReference type="InterPro" id="IPR013099">
    <property type="entry name" value="K_chnl_dom"/>
</dbReference>
<accession>A0A9E8MIX7</accession>
<dbReference type="AlphaFoldDB" id="A0A9E8MIX7"/>
<keyword evidence="4 8" id="KW-1133">Transmembrane helix</keyword>
<evidence type="ECO:0000256" key="7">
    <source>
        <dbReference type="ARBA" id="ARBA00023303"/>
    </source>
</evidence>
<gene>
    <name evidence="10" type="ORF">OVN18_07390</name>
</gene>
<sequence length="219" mass="23638">MSTETVDRRSRWETRMQVPLIVVGVLFVVGYSAFVLAPELPAAARAGITLLMAITWIVFAVDYAVRLGLTPRGGRRGFVRQNVIDLLSVIVPLVRGLRVINLIRTAPAFRARTGTAVRIEVTAYAAASAAYFVYFIALATLAAERDADGSTITTFGDAIWWAIVTLATVGYGDVYPVTVAGRVYAVMLMAGGVVIVGTASALIISYIMERIRPPSTPER</sequence>
<evidence type="ECO:0000259" key="9">
    <source>
        <dbReference type="Pfam" id="PF07885"/>
    </source>
</evidence>
<name>A0A9E8MIX7_9MICO</name>
<dbReference type="KEGG" id="mdb:OVN18_07390"/>
<keyword evidence="3 8" id="KW-0812">Transmembrane</keyword>
<keyword evidence="7" id="KW-0407">Ion channel</keyword>
<keyword evidence="6 8" id="KW-0472">Membrane</keyword>
<comment type="subcellular location">
    <subcellularLocation>
        <location evidence="1">Membrane</location>
        <topology evidence="1">Multi-pass membrane protein</topology>
    </subcellularLocation>
</comment>
<dbReference type="PANTHER" id="PTHR11537:SF254">
    <property type="entry name" value="POTASSIUM VOLTAGE-GATED CHANNEL PROTEIN SHAB"/>
    <property type="match status" value="1"/>
</dbReference>
<dbReference type="EMBL" id="CP113089">
    <property type="protein sequence ID" value="WAB80400.1"/>
    <property type="molecule type" value="Genomic_DNA"/>
</dbReference>
<dbReference type="Gene3D" id="1.20.120.350">
    <property type="entry name" value="Voltage-gated potassium channels. Chain C"/>
    <property type="match status" value="1"/>
</dbReference>
<dbReference type="PANTHER" id="PTHR11537">
    <property type="entry name" value="VOLTAGE-GATED POTASSIUM CHANNEL"/>
    <property type="match status" value="1"/>
</dbReference>
<keyword evidence="2" id="KW-0813">Transport</keyword>
<feature type="transmembrane region" description="Helical" evidence="8">
    <location>
        <begin position="184"/>
        <end position="207"/>
    </location>
</feature>
<dbReference type="GO" id="GO:0001508">
    <property type="term" value="P:action potential"/>
    <property type="evidence" value="ECO:0007669"/>
    <property type="project" value="TreeGrafter"/>
</dbReference>
<evidence type="ECO:0000256" key="1">
    <source>
        <dbReference type="ARBA" id="ARBA00004141"/>
    </source>
</evidence>
<dbReference type="Pfam" id="PF07885">
    <property type="entry name" value="Ion_trans_2"/>
    <property type="match status" value="1"/>
</dbReference>
<dbReference type="InterPro" id="IPR027359">
    <property type="entry name" value="Volt_channel_dom_sf"/>
</dbReference>
<feature type="transmembrane region" description="Helical" evidence="8">
    <location>
        <begin position="43"/>
        <end position="65"/>
    </location>
</feature>
<evidence type="ECO:0000313" key="11">
    <source>
        <dbReference type="Proteomes" id="UP001164706"/>
    </source>
</evidence>
<feature type="transmembrane region" description="Helical" evidence="8">
    <location>
        <begin position="123"/>
        <end position="143"/>
    </location>
</feature>
<dbReference type="Proteomes" id="UP001164706">
    <property type="component" value="Chromosome"/>
</dbReference>
<evidence type="ECO:0000256" key="2">
    <source>
        <dbReference type="ARBA" id="ARBA00022448"/>
    </source>
</evidence>
<evidence type="ECO:0000256" key="6">
    <source>
        <dbReference type="ARBA" id="ARBA00023136"/>
    </source>
</evidence>
<evidence type="ECO:0000256" key="5">
    <source>
        <dbReference type="ARBA" id="ARBA00023065"/>
    </source>
</evidence>
<dbReference type="SUPFAM" id="SSF81324">
    <property type="entry name" value="Voltage-gated potassium channels"/>
    <property type="match status" value="1"/>
</dbReference>
<dbReference type="Gene3D" id="1.20.5.110">
    <property type="match status" value="1"/>
</dbReference>
<reference evidence="10" key="1">
    <citation type="submission" date="2022-11" db="EMBL/GenBank/DDBJ databases">
        <title>Description of Microcella daejonensis nov. sp, isolated from riverside soil.</title>
        <authorList>
            <person name="Molina K.M."/>
            <person name="Kim S.B."/>
        </authorList>
    </citation>
    <scope>NUCLEOTIDE SEQUENCE</scope>
    <source>
        <strain evidence="10">MMS21-STM12</strain>
    </source>
</reference>